<proteinExistence type="predicted"/>
<comment type="caution">
    <text evidence="8">The sequence shown here is derived from an EMBL/GenBank/DDBJ whole genome shotgun (WGS) entry which is preliminary data.</text>
</comment>
<evidence type="ECO:0000313" key="8">
    <source>
        <dbReference type="EMBL" id="GGH16479.1"/>
    </source>
</evidence>
<feature type="domain" description="Major facilitator superfamily (MFS) profile" evidence="7">
    <location>
        <begin position="232"/>
        <end position="427"/>
    </location>
</feature>
<feature type="transmembrane region" description="Helical" evidence="6">
    <location>
        <begin position="185"/>
        <end position="206"/>
    </location>
</feature>
<evidence type="ECO:0000256" key="5">
    <source>
        <dbReference type="ARBA" id="ARBA00023136"/>
    </source>
</evidence>
<dbReference type="Gene3D" id="1.20.1250.20">
    <property type="entry name" value="MFS general substrate transporter like domains"/>
    <property type="match status" value="2"/>
</dbReference>
<reference evidence="9" key="1">
    <citation type="journal article" date="2019" name="Int. J. Syst. Evol. Microbiol.">
        <title>The Global Catalogue of Microorganisms (GCM) 10K type strain sequencing project: providing services to taxonomists for standard genome sequencing and annotation.</title>
        <authorList>
            <consortium name="The Broad Institute Genomics Platform"/>
            <consortium name="The Broad Institute Genome Sequencing Center for Infectious Disease"/>
            <person name="Wu L."/>
            <person name="Ma J."/>
        </authorList>
    </citation>
    <scope>NUCLEOTIDE SEQUENCE [LARGE SCALE GENOMIC DNA]</scope>
    <source>
        <strain evidence="9">CGMCC 1.12769</strain>
    </source>
</reference>
<dbReference type="RefSeq" id="WP_373285780.1">
    <property type="nucleotide sequence ID" value="NZ_BMFT01000001.1"/>
</dbReference>
<dbReference type="Pfam" id="PF00083">
    <property type="entry name" value="Sugar_tr"/>
    <property type="match status" value="1"/>
</dbReference>
<keyword evidence="9" id="KW-1185">Reference proteome</keyword>
<keyword evidence="4 6" id="KW-1133">Transmembrane helix</keyword>
<keyword evidence="3 6" id="KW-0812">Transmembrane</keyword>
<evidence type="ECO:0000256" key="6">
    <source>
        <dbReference type="SAM" id="Phobius"/>
    </source>
</evidence>
<evidence type="ECO:0000256" key="2">
    <source>
        <dbReference type="ARBA" id="ARBA00022448"/>
    </source>
</evidence>
<gene>
    <name evidence="8" type="ORF">GCM10008013_11270</name>
</gene>
<protein>
    <submittedName>
        <fullName evidence="8">MFS transporter</fullName>
    </submittedName>
</protein>
<feature type="transmembrane region" description="Helical" evidence="6">
    <location>
        <begin position="265"/>
        <end position="286"/>
    </location>
</feature>
<feature type="transmembrane region" description="Helical" evidence="6">
    <location>
        <begin position="159"/>
        <end position="179"/>
    </location>
</feature>
<keyword evidence="5 6" id="KW-0472">Membrane</keyword>
<evidence type="ECO:0000256" key="3">
    <source>
        <dbReference type="ARBA" id="ARBA00022692"/>
    </source>
</evidence>
<feature type="transmembrane region" description="Helical" evidence="6">
    <location>
        <begin position="394"/>
        <end position="413"/>
    </location>
</feature>
<evidence type="ECO:0000259" key="7">
    <source>
        <dbReference type="PROSITE" id="PS50850"/>
    </source>
</evidence>
<dbReference type="PANTHER" id="PTHR23526">
    <property type="entry name" value="INTEGRAL MEMBRANE TRANSPORT PROTEIN-RELATED"/>
    <property type="match status" value="1"/>
</dbReference>
<dbReference type="EMBL" id="BMFT01000001">
    <property type="protein sequence ID" value="GGH16479.1"/>
    <property type="molecule type" value="Genomic_DNA"/>
</dbReference>
<feature type="transmembrane region" description="Helical" evidence="6">
    <location>
        <begin position="21"/>
        <end position="45"/>
    </location>
</feature>
<feature type="transmembrane region" description="Helical" evidence="6">
    <location>
        <begin position="57"/>
        <end position="77"/>
    </location>
</feature>
<sequence>MMDFIHLKQHKRRNPSLQRRNLRIATYEGIPAVIFQTLLGGQFLTGYLLYLGATSELIGFVLAITTFVNITQIAVAFLIQRLKSRKWPLVFFVGMHRLLWGVTGLVPFLFSQENWVQAFIFFYITAFLFGTVGSVLWNSVISDIVHPKVRGRYFGIRNTLLNALGTLVLFLGGMILDHYPGSQGFLYLYIIIWICLTANVVIFFFYPDIPFERSTETKFLPMFKKPLHDAPFIKATVFLASFLFLQNLVVPLYSYVMLELLHINYQTISLINVTQTVAMMASFYVWGNLNARYSNRRLLFWTLPLIAASILLWGTLSIFPMLPVLFIAQTIFGMGVGGFNQLAFNFMIGDTPKPERPMYTAMYSAITGVASFFGPLIGGNVYKWIDHMPSWIQMYGMQLVVGFIMVLLVFILGRRILRDDYERIPLR</sequence>
<dbReference type="InterPro" id="IPR005828">
    <property type="entry name" value="MFS_sugar_transport-like"/>
</dbReference>
<dbReference type="InterPro" id="IPR020846">
    <property type="entry name" value="MFS_dom"/>
</dbReference>
<evidence type="ECO:0000313" key="9">
    <source>
        <dbReference type="Proteomes" id="UP000659344"/>
    </source>
</evidence>
<dbReference type="PANTHER" id="PTHR23526:SF2">
    <property type="entry name" value="MAJOR FACILITATOR SUPERFAMILY (MFS) PROFILE DOMAIN-CONTAINING PROTEIN"/>
    <property type="match status" value="1"/>
</dbReference>
<evidence type="ECO:0000256" key="1">
    <source>
        <dbReference type="ARBA" id="ARBA00004651"/>
    </source>
</evidence>
<dbReference type="InterPro" id="IPR052528">
    <property type="entry name" value="Sugar_transport-like"/>
</dbReference>
<organism evidence="8 9">
    <name type="scientific">Paenibacillus segetis</name>
    <dbReference type="NCBI Taxonomy" id="1325360"/>
    <lineage>
        <taxon>Bacteria</taxon>
        <taxon>Bacillati</taxon>
        <taxon>Bacillota</taxon>
        <taxon>Bacilli</taxon>
        <taxon>Bacillales</taxon>
        <taxon>Paenibacillaceae</taxon>
        <taxon>Paenibacillus</taxon>
    </lineage>
</organism>
<feature type="transmembrane region" description="Helical" evidence="6">
    <location>
        <begin position="325"/>
        <end position="348"/>
    </location>
</feature>
<dbReference type="SUPFAM" id="SSF103473">
    <property type="entry name" value="MFS general substrate transporter"/>
    <property type="match status" value="1"/>
</dbReference>
<dbReference type="InterPro" id="IPR011701">
    <property type="entry name" value="MFS"/>
</dbReference>
<feature type="transmembrane region" description="Helical" evidence="6">
    <location>
        <begin position="298"/>
        <end position="319"/>
    </location>
</feature>
<keyword evidence="2" id="KW-0813">Transport</keyword>
<name>A0ABQ1Y9E8_9BACL</name>
<dbReference type="PROSITE" id="PS50850">
    <property type="entry name" value="MFS"/>
    <property type="match status" value="1"/>
</dbReference>
<comment type="subcellular location">
    <subcellularLocation>
        <location evidence="1">Cell membrane</location>
        <topology evidence="1">Multi-pass membrane protein</topology>
    </subcellularLocation>
</comment>
<feature type="transmembrane region" description="Helical" evidence="6">
    <location>
        <begin position="116"/>
        <end position="138"/>
    </location>
</feature>
<dbReference type="Proteomes" id="UP000659344">
    <property type="component" value="Unassembled WGS sequence"/>
</dbReference>
<dbReference type="Pfam" id="PF07690">
    <property type="entry name" value="MFS_1"/>
    <property type="match status" value="1"/>
</dbReference>
<accession>A0ABQ1Y9E8</accession>
<evidence type="ECO:0000256" key="4">
    <source>
        <dbReference type="ARBA" id="ARBA00022989"/>
    </source>
</evidence>
<feature type="transmembrane region" description="Helical" evidence="6">
    <location>
        <begin position="89"/>
        <end position="110"/>
    </location>
</feature>
<dbReference type="InterPro" id="IPR036259">
    <property type="entry name" value="MFS_trans_sf"/>
</dbReference>
<feature type="transmembrane region" description="Helical" evidence="6">
    <location>
        <begin position="360"/>
        <end position="382"/>
    </location>
</feature>